<dbReference type="RefSeq" id="WP_145417341.1">
    <property type="nucleotide sequence ID" value="NZ_CP036526.1"/>
</dbReference>
<dbReference type="AlphaFoldDB" id="A0A517NRJ5"/>
<dbReference type="GO" id="GO:0008825">
    <property type="term" value="F:cyclopropane-fatty-acyl-phospholipid synthase activity"/>
    <property type="evidence" value="ECO:0007669"/>
    <property type="project" value="UniProtKB-EC"/>
</dbReference>
<dbReference type="SUPFAM" id="SSF53335">
    <property type="entry name" value="S-adenosyl-L-methionine-dependent methyltransferases"/>
    <property type="match status" value="1"/>
</dbReference>
<dbReference type="Gene3D" id="3.40.50.150">
    <property type="entry name" value="Vaccinia Virus protein VP39"/>
    <property type="match status" value="1"/>
</dbReference>
<dbReference type="EMBL" id="CP036526">
    <property type="protein sequence ID" value="QDT09751.1"/>
    <property type="molecule type" value="Genomic_DNA"/>
</dbReference>
<dbReference type="PANTHER" id="PTHR43832">
    <property type="match status" value="1"/>
</dbReference>
<dbReference type="EC" id="2.1.1.79" evidence="1"/>
<organism evidence="1 2">
    <name type="scientific">Stieleria marina</name>
    <dbReference type="NCBI Taxonomy" id="1930275"/>
    <lineage>
        <taxon>Bacteria</taxon>
        <taxon>Pseudomonadati</taxon>
        <taxon>Planctomycetota</taxon>
        <taxon>Planctomycetia</taxon>
        <taxon>Pirellulales</taxon>
        <taxon>Pirellulaceae</taxon>
        <taxon>Stieleria</taxon>
    </lineage>
</organism>
<dbReference type="CDD" id="cd02440">
    <property type="entry name" value="AdoMet_MTases"/>
    <property type="match status" value="1"/>
</dbReference>
<evidence type="ECO:0000313" key="1">
    <source>
        <dbReference type="EMBL" id="QDT09751.1"/>
    </source>
</evidence>
<dbReference type="PANTHER" id="PTHR43832:SF1">
    <property type="entry name" value="S-ADENOSYL-L-METHIONINE-DEPENDENT METHYLTRANSFERASES SUPERFAMILY PROTEIN"/>
    <property type="match status" value="1"/>
</dbReference>
<dbReference type="Pfam" id="PF02353">
    <property type="entry name" value="CMAS"/>
    <property type="match status" value="1"/>
</dbReference>
<evidence type="ECO:0000313" key="2">
    <source>
        <dbReference type="Proteomes" id="UP000319817"/>
    </source>
</evidence>
<sequence>MSLIQLAEKRWLPDPVIRIGMRRLLRERLQVEEQRANGDYDEALDRFADQQRQSLVTIDTHRANEQHYEVPAEFFQLVLGPRLKYSCGWWANPQSSLEDSENLMLELTCRRAQIEDGMSILDLGCGWGSLTLWLAEHYPNSRITSLSNSKSQREFIQSRCKDLGFKNVQVLTEDVGIFDTYLRFDRVVSVEMFEHVRNHENLLRRISSWLEDHGKLFVHIFCHRNLAYAFETDGEKNWMGRHFFSGGIMPAEDLFLRYQQDLQVAQNWWINGGHYARTCENWLSNQDEQSGAVRDALGSCQSADAADVVSQRWRMFFMACAELFKFNDGNEWGVGHYLFEKPADGRS</sequence>
<keyword evidence="2" id="KW-1185">Reference proteome</keyword>
<name>A0A517NRJ5_9BACT</name>
<keyword evidence="1" id="KW-0489">Methyltransferase</keyword>
<dbReference type="OrthoDB" id="9782855at2"/>
<protein>
    <submittedName>
        <fullName evidence="1">Cyclopropane-fatty-acyl-phospholipid synthase</fullName>
        <ecNumber evidence="1">2.1.1.79</ecNumber>
    </submittedName>
</protein>
<proteinExistence type="predicted"/>
<accession>A0A517NRJ5</accession>
<keyword evidence="1" id="KW-0808">Transferase</keyword>
<dbReference type="FunFam" id="3.40.50.150:FF:000554">
    <property type="entry name" value="Cation-transporting ATPase"/>
    <property type="match status" value="1"/>
</dbReference>
<dbReference type="GO" id="GO:0032259">
    <property type="term" value="P:methylation"/>
    <property type="evidence" value="ECO:0007669"/>
    <property type="project" value="UniProtKB-KW"/>
</dbReference>
<dbReference type="Proteomes" id="UP000319817">
    <property type="component" value="Chromosome"/>
</dbReference>
<gene>
    <name evidence="1" type="primary">cfa_2</name>
    <name evidence="1" type="ORF">K239x_17010</name>
</gene>
<reference evidence="1 2" key="1">
    <citation type="submission" date="2019-02" db="EMBL/GenBank/DDBJ databases">
        <title>Deep-cultivation of Planctomycetes and their phenomic and genomic characterization uncovers novel biology.</title>
        <authorList>
            <person name="Wiegand S."/>
            <person name="Jogler M."/>
            <person name="Boedeker C."/>
            <person name="Pinto D."/>
            <person name="Vollmers J."/>
            <person name="Rivas-Marin E."/>
            <person name="Kohn T."/>
            <person name="Peeters S.H."/>
            <person name="Heuer A."/>
            <person name="Rast P."/>
            <person name="Oberbeckmann S."/>
            <person name="Bunk B."/>
            <person name="Jeske O."/>
            <person name="Meyerdierks A."/>
            <person name="Storesund J.E."/>
            <person name="Kallscheuer N."/>
            <person name="Luecker S."/>
            <person name="Lage O.M."/>
            <person name="Pohl T."/>
            <person name="Merkel B.J."/>
            <person name="Hornburger P."/>
            <person name="Mueller R.-W."/>
            <person name="Bruemmer F."/>
            <person name="Labrenz M."/>
            <person name="Spormann A.M."/>
            <person name="Op den Camp H."/>
            <person name="Overmann J."/>
            <person name="Amann R."/>
            <person name="Jetten M.S.M."/>
            <person name="Mascher T."/>
            <person name="Medema M.H."/>
            <person name="Devos D.P."/>
            <person name="Kaster A.-K."/>
            <person name="Ovreas L."/>
            <person name="Rohde M."/>
            <person name="Galperin M.Y."/>
            <person name="Jogler C."/>
        </authorList>
    </citation>
    <scope>NUCLEOTIDE SEQUENCE [LARGE SCALE GENOMIC DNA]</scope>
    <source>
        <strain evidence="1 2">K23_9</strain>
    </source>
</reference>
<dbReference type="InterPro" id="IPR029063">
    <property type="entry name" value="SAM-dependent_MTases_sf"/>
</dbReference>